<sequence length="90" mass="10063">MSSASKAWAVATTIVAVEASKDQGFCRWNCKIRSLHQHGKNRLRSFSQAKKLTSSSSTVVPSKVRENQEAKQSEESLRKVMYLSSWGHHG</sequence>
<dbReference type="InterPro" id="IPR022251">
    <property type="entry name" value="DUF3774_wound-induced"/>
</dbReference>
<keyword evidence="3" id="KW-1185">Reference proteome</keyword>
<proteinExistence type="predicted"/>
<evidence type="ECO:0000313" key="3">
    <source>
        <dbReference type="Proteomes" id="UP001151529"/>
    </source>
</evidence>
<evidence type="ECO:0000313" key="2">
    <source>
        <dbReference type="EMBL" id="KAJ6693356.1"/>
    </source>
</evidence>
<dbReference type="Proteomes" id="UP001151529">
    <property type="component" value="Chromosome 13"/>
</dbReference>
<gene>
    <name evidence="2" type="ORF">OIU85_004154</name>
</gene>
<dbReference type="AlphaFoldDB" id="A0A9Q0PS52"/>
<dbReference type="OrthoDB" id="691528at2759"/>
<feature type="region of interest" description="Disordered" evidence="1">
    <location>
        <begin position="57"/>
        <end position="76"/>
    </location>
</feature>
<evidence type="ECO:0008006" key="4">
    <source>
        <dbReference type="Google" id="ProtNLM"/>
    </source>
</evidence>
<accession>A0A9Q0PS52</accession>
<feature type="compositionally biased region" description="Basic and acidic residues" evidence="1">
    <location>
        <begin position="63"/>
        <end position="76"/>
    </location>
</feature>
<reference evidence="2" key="1">
    <citation type="submission" date="2022-11" db="EMBL/GenBank/DDBJ databases">
        <authorList>
            <person name="Hyden B.L."/>
            <person name="Feng K."/>
            <person name="Yates T."/>
            <person name="Jawdy S."/>
            <person name="Smart L.B."/>
            <person name="Muchero W."/>
        </authorList>
    </citation>
    <scope>NUCLEOTIDE SEQUENCE</scope>
    <source>
        <tissue evidence="2">Shoot tip</tissue>
    </source>
</reference>
<reference evidence="2" key="2">
    <citation type="journal article" date="2023" name="Int. J. Mol. Sci.">
        <title>De Novo Assembly and Annotation of 11 Diverse Shrub Willow (Salix) Genomes Reveals Novel Gene Organization in Sex-Linked Regions.</title>
        <authorList>
            <person name="Hyden B."/>
            <person name="Feng K."/>
            <person name="Yates T.B."/>
            <person name="Jawdy S."/>
            <person name="Cereghino C."/>
            <person name="Smart L.B."/>
            <person name="Muchero W."/>
        </authorList>
    </citation>
    <scope>NUCLEOTIDE SEQUENCE [LARGE SCALE GENOMIC DNA]</scope>
    <source>
        <tissue evidence="2">Shoot tip</tissue>
    </source>
</reference>
<dbReference type="PANTHER" id="PTHR33090">
    <property type="entry name" value="DUF3774 DOMAIN PROTEIN-RELATED"/>
    <property type="match status" value="1"/>
</dbReference>
<organism evidence="2 3">
    <name type="scientific">Salix viminalis</name>
    <name type="common">Common osier</name>
    <name type="synonym">Basket willow</name>
    <dbReference type="NCBI Taxonomy" id="40686"/>
    <lineage>
        <taxon>Eukaryota</taxon>
        <taxon>Viridiplantae</taxon>
        <taxon>Streptophyta</taxon>
        <taxon>Embryophyta</taxon>
        <taxon>Tracheophyta</taxon>
        <taxon>Spermatophyta</taxon>
        <taxon>Magnoliopsida</taxon>
        <taxon>eudicotyledons</taxon>
        <taxon>Gunneridae</taxon>
        <taxon>Pentapetalae</taxon>
        <taxon>rosids</taxon>
        <taxon>fabids</taxon>
        <taxon>Malpighiales</taxon>
        <taxon>Salicaceae</taxon>
        <taxon>Saliceae</taxon>
        <taxon>Salix</taxon>
    </lineage>
</organism>
<dbReference type="Pfam" id="PF12609">
    <property type="entry name" value="DUF3774"/>
    <property type="match status" value="1"/>
</dbReference>
<evidence type="ECO:0000256" key="1">
    <source>
        <dbReference type="SAM" id="MobiDB-lite"/>
    </source>
</evidence>
<name>A0A9Q0PS52_SALVM</name>
<protein>
    <recommendedName>
        <fullName evidence="4">Wound-responsive family protein</fullName>
    </recommendedName>
</protein>
<dbReference type="EMBL" id="JAPFFL010000011">
    <property type="protein sequence ID" value="KAJ6693356.1"/>
    <property type="molecule type" value="Genomic_DNA"/>
</dbReference>
<comment type="caution">
    <text evidence="2">The sequence shown here is derived from an EMBL/GenBank/DDBJ whole genome shotgun (WGS) entry which is preliminary data.</text>
</comment>